<feature type="chain" id="PRO_5012002716" evidence="3">
    <location>
        <begin position="24"/>
        <end position="292"/>
    </location>
</feature>
<dbReference type="Pfam" id="PF04203">
    <property type="entry name" value="Sortase"/>
    <property type="match status" value="1"/>
</dbReference>
<dbReference type="NCBIfam" id="TIGR01076">
    <property type="entry name" value="sortase_fam"/>
    <property type="match status" value="1"/>
</dbReference>
<accession>A0A1M6LEI6</accession>
<proteinExistence type="predicted"/>
<feature type="signal peptide" evidence="3">
    <location>
        <begin position="1"/>
        <end position="23"/>
    </location>
</feature>
<dbReference type="Proteomes" id="UP000183975">
    <property type="component" value="Unassembled WGS sequence"/>
</dbReference>
<dbReference type="InterPro" id="IPR023365">
    <property type="entry name" value="Sortase_dom-sf"/>
</dbReference>
<dbReference type="Gene3D" id="2.40.260.10">
    <property type="entry name" value="Sortase"/>
    <property type="match status" value="1"/>
</dbReference>
<dbReference type="SUPFAM" id="SSF63817">
    <property type="entry name" value="Sortase"/>
    <property type="match status" value="1"/>
</dbReference>
<sequence length="292" mass="32655">MRNRLFLIFPMLCSMMFCTPAYALDSDLSYDFITENEEEFVIVGESNINISGQIPDYLYDIYDISPQPVYDSEYGSNVVTPREPVLNHNTYAPANAPNANEYIQSPSGLVTGITTGGGTSGSCTGNISSEGYIENNNNYSSVPDYTYNEDYFQYPITDVSEVRDSSDGSIGTLRIPEIDLKVTAYDGDTYEAMKKGVGHIAFTSAWDGNIGLVGHNRGSNDYFRKLKNLELGDEITYKTKLGTREYEVTFIGRISETDWSRLQYTDDNRITLITCVEDVPDKRLCVQAVEVD</sequence>
<name>A0A1M6LEI6_9FIRM</name>
<gene>
    <name evidence="4" type="ORF">SAMN02745138_00360</name>
</gene>
<feature type="active site" description="Proton donor/acceptor" evidence="2">
    <location>
        <position position="215"/>
    </location>
</feature>
<evidence type="ECO:0000313" key="4">
    <source>
        <dbReference type="EMBL" id="SHJ69619.1"/>
    </source>
</evidence>
<dbReference type="GO" id="GO:0016787">
    <property type="term" value="F:hydrolase activity"/>
    <property type="evidence" value="ECO:0007669"/>
    <property type="project" value="UniProtKB-KW"/>
</dbReference>
<keyword evidence="5" id="KW-1185">Reference proteome</keyword>
<evidence type="ECO:0000256" key="2">
    <source>
        <dbReference type="PIRSR" id="PIRSR605754-1"/>
    </source>
</evidence>
<reference evidence="4 5" key="1">
    <citation type="submission" date="2016-11" db="EMBL/GenBank/DDBJ databases">
        <authorList>
            <person name="Jaros S."/>
            <person name="Januszkiewicz K."/>
            <person name="Wedrychowicz H."/>
        </authorList>
    </citation>
    <scope>NUCLEOTIDE SEQUENCE [LARGE SCALE GENOMIC DNA]</scope>
    <source>
        <strain evidence="4 5">DSM 14214</strain>
    </source>
</reference>
<dbReference type="InterPro" id="IPR005754">
    <property type="entry name" value="Sortase"/>
</dbReference>
<organism evidence="4 5">
    <name type="scientific">Anaerotignum lactatifermentans DSM 14214</name>
    <dbReference type="NCBI Taxonomy" id="1121323"/>
    <lineage>
        <taxon>Bacteria</taxon>
        <taxon>Bacillati</taxon>
        <taxon>Bacillota</taxon>
        <taxon>Clostridia</taxon>
        <taxon>Lachnospirales</taxon>
        <taxon>Anaerotignaceae</taxon>
        <taxon>Anaerotignum</taxon>
    </lineage>
</organism>
<dbReference type="InterPro" id="IPR042000">
    <property type="entry name" value="Sortase_D_2"/>
</dbReference>
<dbReference type="RefSeq" id="WP_072848503.1">
    <property type="nucleotide sequence ID" value="NZ_FRAH01000004.1"/>
</dbReference>
<dbReference type="AlphaFoldDB" id="A0A1M6LEI6"/>
<evidence type="ECO:0000313" key="5">
    <source>
        <dbReference type="Proteomes" id="UP000183975"/>
    </source>
</evidence>
<keyword evidence="3" id="KW-0732">Signal</keyword>
<evidence type="ECO:0000256" key="3">
    <source>
        <dbReference type="SAM" id="SignalP"/>
    </source>
</evidence>
<dbReference type="CDD" id="cd06166">
    <property type="entry name" value="Sortase_D_2"/>
    <property type="match status" value="1"/>
</dbReference>
<protein>
    <submittedName>
        <fullName evidence="4">LPXTG-site transpeptidase (Sortase) family protein</fullName>
    </submittedName>
</protein>
<keyword evidence="1" id="KW-0378">Hydrolase</keyword>
<evidence type="ECO:0000256" key="1">
    <source>
        <dbReference type="ARBA" id="ARBA00022801"/>
    </source>
</evidence>
<dbReference type="OrthoDB" id="1648028at2"/>
<dbReference type="EMBL" id="FRAH01000004">
    <property type="protein sequence ID" value="SHJ69619.1"/>
    <property type="molecule type" value="Genomic_DNA"/>
</dbReference>
<feature type="active site" description="Acyl-thioester intermediate" evidence="2">
    <location>
        <position position="275"/>
    </location>
</feature>